<dbReference type="InterPro" id="IPR027417">
    <property type="entry name" value="P-loop_NTPase"/>
</dbReference>
<dbReference type="SUPFAM" id="SSF52540">
    <property type="entry name" value="P-loop containing nucleoside triphosphate hydrolases"/>
    <property type="match status" value="1"/>
</dbReference>
<evidence type="ECO:0000256" key="3">
    <source>
        <dbReference type="SAM" id="MobiDB-lite"/>
    </source>
</evidence>
<feature type="region of interest" description="Disordered" evidence="3">
    <location>
        <begin position="130"/>
        <end position="176"/>
    </location>
</feature>
<keyword evidence="1" id="KW-0808">Transferase</keyword>
<accession>A0A8J1TEP9</accession>
<dbReference type="Proteomes" id="UP000749559">
    <property type="component" value="Unassembled WGS sequence"/>
</dbReference>
<feature type="compositionally biased region" description="Polar residues" evidence="3">
    <location>
        <begin position="141"/>
        <end position="155"/>
    </location>
</feature>
<evidence type="ECO:0000256" key="2">
    <source>
        <dbReference type="ARBA" id="ARBA00023180"/>
    </source>
</evidence>
<feature type="compositionally biased region" description="Basic and acidic residues" evidence="3">
    <location>
        <begin position="156"/>
        <end position="166"/>
    </location>
</feature>
<gene>
    <name evidence="4" type="ORF">OFUS_LOCUS3651</name>
</gene>
<reference evidence="4" key="1">
    <citation type="submission" date="2022-03" db="EMBL/GenBank/DDBJ databases">
        <authorList>
            <person name="Martin C."/>
        </authorList>
    </citation>
    <scope>NUCLEOTIDE SEQUENCE</scope>
</reference>
<dbReference type="InterPro" id="IPR037359">
    <property type="entry name" value="NST/OST"/>
</dbReference>
<dbReference type="InterPro" id="IPR000863">
    <property type="entry name" value="Sulfotransferase_dom"/>
</dbReference>
<evidence type="ECO:0000313" key="4">
    <source>
        <dbReference type="EMBL" id="CAH1776478.1"/>
    </source>
</evidence>
<name>A0A8J1TEP9_OWEFU</name>
<dbReference type="PANTHER" id="PTHR10605">
    <property type="entry name" value="HEPARAN SULFATE SULFOTRANSFERASE"/>
    <property type="match status" value="1"/>
</dbReference>
<comment type="caution">
    <text evidence="4">The sequence shown here is derived from an EMBL/GenBank/DDBJ whole genome shotgun (WGS) entry which is preliminary data.</text>
</comment>
<dbReference type="OrthoDB" id="6103378at2759"/>
<protein>
    <submittedName>
        <fullName evidence="4">Uncharacterized protein</fullName>
    </submittedName>
</protein>
<dbReference type="Pfam" id="PF00685">
    <property type="entry name" value="Sulfotransfer_1"/>
    <property type="match status" value="1"/>
</dbReference>
<dbReference type="GO" id="GO:0008467">
    <property type="term" value="F:[heparan sulfate]-glucosamine 3-sulfotransferase activity"/>
    <property type="evidence" value="ECO:0007669"/>
    <property type="project" value="TreeGrafter"/>
</dbReference>
<dbReference type="PANTHER" id="PTHR10605:SF65">
    <property type="entry name" value="GH20068P"/>
    <property type="match status" value="1"/>
</dbReference>
<proteinExistence type="predicted"/>
<feature type="compositionally biased region" description="Basic and acidic residues" evidence="3">
    <location>
        <begin position="130"/>
        <end position="140"/>
    </location>
</feature>
<keyword evidence="5" id="KW-1185">Reference proteome</keyword>
<dbReference type="AlphaFoldDB" id="A0A8J1TEP9"/>
<sequence length="498" mass="57671">MYRYAPWQCFRSSASRRTFILGAAFCVLTLGLVNKTNPYIELRRNDRQNGPIDIQQNGPTNVRNTNDKDVRNTLTSNLNLTAISGFDIQENNDLPYGASMHINLPNKEDGLENDVDALRKFINLSHKTDVFPEGKNESKNSIDNVSDQTKSTPSQDNDHNVNDKKAPIVPEFSDDEPLTPERIMEVYTMPPDSSQLGGNHILKEMFYPSTRRDLNDLVTRQRDLNLNQEFRDRRKPDVILGGIFKSGTTTAAHWIQEHPDIIHSDATTGYYTKDWMYAKGPEWHIDTIESLAKTMKERVIFERCSGCFTRHPARERIKAAYPDDDVKIIFVARDPIDRLVSDYLQNIVLKETMNITFRNSYFFQNGSVNPLVTATQRSIYVRHMVLWLQMFPRPNLLFIDGDSFAKTPWIEMEKIEKFIGVKRFFTKEKFTVNPNNPDFFCIQTLKHPYPLCMGSSKGRRHPTIDADLVNSLKDFFRSYNKQLSVLLNQTFLWNNKYI</sequence>
<dbReference type="EMBL" id="CAIIXF020000002">
    <property type="protein sequence ID" value="CAH1776478.1"/>
    <property type="molecule type" value="Genomic_DNA"/>
</dbReference>
<keyword evidence="2" id="KW-0325">Glycoprotein</keyword>
<organism evidence="4 5">
    <name type="scientific">Owenia fusiformis</name>
    <name type="common">Polychaete worm</name>
    <dbReference type="NCBI Taxonomy" id="6347"/>
    <lineage>
        <taxon>Eukaryota</taxon>
        <taxon>Metazoa</taxon>
        <taxon>Spiralia</taxon>
        <taxon>Lophotrochozoa</taxon>
        <taxon>Annelida</taxon>
        <taxon>Polychaeta</taxon>
        <taxon>Sedentaria</taxon>
        <taxon>Canalipalpata</taxon>
        <taxon>Sabellida</taxon>
        <taxon>Oweniida</taxon>
        <taxon>Oweniidae</taxon>
        <taxon>Owenia</taxon>
    </lineage>
</organism>
<evidence type="ECO:0000256" key="1">
    <source>
        <dbReference type="ARBA" id="ARBA00022679"/>
    </source>
</evidence>
<evidence type="ECO:0000313" key="5">
    <source>
        <dbReference type="Proteomes" id="UP000749559"/>
    </source>
</evidence>
<dbReference type="Gene3D" id="3.40.50.300">
    <property type="entry name" value="P-loop containing nucleotide triphosphate hydrolases"/>
    <property type="match status" value="1"/>
</dbReference>